<dbReference type="Proteomes" id="UP000242188">
    <property type="component" value="Unassembled WGS sequence"/>
</dbReference>
<keyword evidence="11" id="KW-1185">Reference proteome</keyword>
<dbReference type="InterPro" id="IPR051335">
    <property type="entry name" value="Alanyl-tRNA_Editing_Enzymes"/>
</dbReference>
<feature type="domain" description="Threonyl/alanyl tRNA synthetase SAD" evidence="9">
    <location>
        <begin position="196"/>
        <end position="239"/>
    </location>
</feature>
<gene>
    <name evidence="10" type="ORF">KP79_PYT04945</name>
</gene>
<evidence type="ECO:0000256" key="6">
    <source>
        <dbReference type="ARBA" id="ARBA00022833"/>
    </source>
</evidence>
<dbReference type="GO" id="GO:0006412">
    <property type="term" value="P:translation"/>
    <property type="evidence" value="ECO:0007669"/>
    <property type="project" value="UniProtKB-KW"/>
</dbReference>
<sequence length="418" mass="46680">MALACQRNSYLRELKSKVKSCVPVETTLVTNGKKGKVKGYEVILEDTVLFPEGGGQPDDRGTINDIDVLRITRKGAEAVHFVSTEIPEATEVDMKVDWTRRFDHMQQHTGQHLITALAEQMFGCPTTSWCLGEKTSFIELDIPTLTEEDVAKLEESVNENILAGIPVTPHVFEDKNDPKLKEYRCRGLPEDHVGPVRVLDIEGIDGGTLCCGTHVSNLSHLQLIKFLFAEKGKKNKTNLHFVAGSRLRNYMTRSVKTERSLTGLLKGPLDQHFELADKAVKGFKTCQKNVSNLLKDLAVLEAQKYKSQTDPDPLFVLHRKEGDIDFMNIVVREINDKAVSCLLTVGDDMKGAGLFLLSGREEILKDVGPRIAEVMDGKGSTNRGNFQGKVNKLGQRHKAEKLFREFLQPTPQQTVNEN</sequence>
<organism evidence="10 11">
    <name type="scientific">Mizuhopecten yessoensis</name>
    <name type="common">Japanese scallop</name>
    <name type="synonym">Patinopecten yessoensis</name>
    <dbReference type="NCBI Taxonomy" id="6573"/>
    <lineage>
        <taxon>Eukaryota</taxon>
        <taxon>Metazoa</taxon>
        <taxon>Spiralia</taxon>
        <taxon>Lophotrochozoa</taxon>
        <taxon>Mollusca</taxon>
        <taxon>Bivalvia</taxon>
        <taxon>Autobranchia</taxon>
        <taxon>Pteriomorphia</taxon>
        <taxon>Pectinida</taxon>
        <taxon>Pectinoidea</taxon>
        <taxon>Pectinidae</taxon>
        <taxon>Mizuhopecten</taxon>
    </lineage>
</organism>
<comment type="cofactor">
    <cofactor evidence="1">
        <name>Zn(2+)</name>
        <dbReference type="ChEBI" id="CHEBI:29105"/>
    </cofactor>
</comment>
<dbReference type="PANTHER" id="PTHR43462:SF1">
    <property type="entry name" value="ALANYL-TRNA EDITING PROTEIN AARSD1"/>
    <property type="match status" value="1"/>
</dbReference>
<dbReference type="PANTHER" id="PTHR43462">
    <property type="entry name" value="ALANYL-TRNA EDITING PROTEIN"/>
    <property type="match status" value="1"/>
</dbReference>
<dbReference type="GO" id="GO:0005524">
    <property type="term" value="F:ATP binding"/>
    <property type="evidence" value="ECO:0007669"/>
    <property type="project" value="InterPro"/>
</dbReference>
<evidence type="ECO:0000256" key="4">
    <source>
        <dbReference type="ARBA" id="ARBA00022490"/>
    </source>
</evidence>
<protein>
    <submittedName>
        <fullName evidence="10">Alanyl-tRNA editing protein Aarsd1</fullName>
    </submittedName>
</protein>
<keyword evidence="7" id="KW-0648">Protein biosynthesis</keyword>
<dbReference type="GO" id="GO:0005737">
    <property type="term" value="C:cytoplasm"/>
    <property type="evidence" value="ECO:0007669"/>
    <property type="project" value="UniProtKB-SubCell"/>
</dbReference>
<dbReference type="FunFam" id="3.30.980.10:FF:000007">
    <property type="entry name" value="alanyl-tRNA editing protein Aarsd1"/>
    <property type="match status" value="1"/>
</dbReference>
<dbReference type="SUPFAM" id="SSF55186">
    <property type="entry name" value="ThrRS/AlaRS common domain"/>
    <property type="match status" value="1"/>
</dbReference>
<dbReference type="Gene3D" id="3.30.980.10">
    <property type="entry name" value="Threonyl-trna Synthetase, Chain A, domain 2"/>
    <property type="match status" value="1"/>
</dbReference>
<dbReference type="STRING" id="6573.A0A210PH96"/>
<dbReference type="GO" id="GO:0004812">
    <property type="term" value="F:aminoacyl-tRNA ligase activity"/>
    <property type="evidence" value="ECO:0007669"/>
    <property type="project" value="InterPro"/>
</dbReference>
<dbReference type="Pfam" id="PF07973">
    <property type="entry name" value="tRNA_SAD"/>
    <property type="match status" value="1"/>
</dbReference>
<dbReference type="GO" id="GO:0046872">
    <property type="term" value="F:metal ion binding"/>
    <property type="evidence" value="ECO:0007669"/>
    <property type="project" value="UniProtKB-KW"/>
</dbReference>
<keyword evidence="4" id="KW-0963">Cytoplasm</keyword>
<evidence type="ECO:0000313" key="10">
    <source>
        <dbReference type="EMBL" id="OWF35864.1"/>
    </source>
</evidence>
<dbReference type="InterPro" id="IPR018163">
    <property type="entry name" value="Thr/Ala-tRNA-synth_IIc_edit"/>
</dbReference>
<comment type="caution">
    <text evidence="10">The sequence shown here is derived from an EMBL/GenBank/DDBJ whole genome shotgun (WGS) entry which is preliminary data.</text>
</comment>
<dbReference type="InterPro" id="IPR012947">
    <property type="entry name" value="tRNA_SAD"/>
</dbReference>
<reference evidence="10 11" key="1">
    <citation type="journal article" date="2017" name="Nat. Ecol. Evol.">
        <title>Scallop genome provides insights into evolution of bilaterian karyotype and development.</title>
        <authorList>
            <person name="Wang S."/>
            <person name="Zhang J."/>
            <person name="Jiao W."/>
            <person name="Li J."/>
            <person name="Xun X."/>
            <person name="Sun Y."/>
            <person name="Guo X."/>
            <person name="Huan P."/>
            <person name="Dong B."/>
            <person name="Zhang L."/>
            <person name="Hu X."/>
            <person name="Sun X."/>
            <person name="Wang J."/>
            <person name="Zhao C."/>
            <person name="Wang Y."/>
            <person name="Wang D."/>
            <person name="Huang X."/>
            <person name="Wang R."/>
            <person name="Lv J."/>
            <person name="Li Y."/>
            <person name="Zhang Z."/>
            <person name="Liu B."/>
            <person name="Lu W."/>
            <person name="Hui Y."/>
            <person name="Liang J."/>
            <person name="Zhou Z."/>
            <person name="Hou R."/>
            <person name="Li X."/>
            <person name="Liu Y."/>
            <person name="Li H."/>
            <person name="Ning X."/>
            <person name="Lin Y."/>
            <person name="Zhao L."/>
            <person name="Xing Q."/>
            <person name="Dou J."/>
            <person name="Li Y."/>
            <person name="Mao J."/>
            <person name="Guo H."/>
            <person name="Dou H."/>
            <person name="Li T."/>
            <person name="Mu C."/>
            <person name="Jiang W."/>
            <person name="Fu Q."/>
            <person name="Fu X."/>
            <person name="Miao Y."/>
            <person name="Liu J."/>
            <person name="Yu Q."/>
            <person name="Li R."/>
            <person name="Liao H."/>
            <person name="Li X."/>
            <person name="Kong Y."/>
            <person name="Jiang Z."/>
            <person name="Chourrout D."/>
            <person name="Li R."/>
            <person name="Bao Z."/>
        </authorList>
    </citation>
    <scope>NUCLEOTIDE SEQUENCE [LARGE SCALE GENOMIC DNA]</scope>
    <source>
        <strain evidence="10 11">PY_sf001</strain>
    </source>
</reference>
<evidence type="ECO:0000256" key="1">
    <source>
        <dbReference type="ARBA" id="ARBA00001947"/>
    </source>
</evidence>
<dbReference type="OrthoDB" id="288942at2759"/>
<keyword evidence="6" id="KW-0862">Zinc</keyword>
<evidence type="ECO:0000256" key="5">
    <source>
        <dbReference type="ARBA" id="ARBA00022723"/>
    </source>
</evidence>
<accession>A0A210PH96</accession>
<evidence type="ECO:0000256" key="8">
    <source>
        <dbReference type="ARBA" id="ARBA00053555"/>
    </source>
</evidence>
<dbReference type="EMBL" id="NEDP02076701">
    <property type="protein sequence ID" value="OWF35864.1"/>
    <property type="molecule type" value="Genomic_DNA"/>
</dbReference>
<dbReference type="AlphaFoldDB" id="A0A210PH96"/>
<dbReference type="InterPro" id="IPR009000">
    <property type="entry name" value="Transl_B-barrel_sf"/>
</dbReference>
<proteinExistence type="inferred from homology"/>
<comment type="subcellular location">
    <subcellularLocation>
        <location evidence="2">Cytoplasm</location>
    </subcellularLocation>
</comment>
<dbReference type="GO" id="GO:0002196">
    <property type="term" value="F:Ser-tRNA(Ala) deacylase activity"/>
    <property type="evidence" value="ECO:0007669"/>
    <property type="project" value="TreeGrafter"/>
</dbReference>
<dbReference type="Gene3D" id="2.40.30.130">
    <property type="match status" value="1"/>
</dbReference>
<evidence type="ECO:0000256" key="2">
    <source>
        <dbReference type="ARBA" id="ARBA00004496"/>
    </source>
</evidence>
<keyword evidence="5" id="KW-0479">Metal-binding</keyword>
<comment type="similarity">
    <text evidence="3">Belongs to the class-II aminoacyl-tRNA synthetase family. Alax-L subfamily.</text>
</comment>
<evidence type="ECO:0000256" key="3">
    <source>
        <dbReference type="ARBA" id="ARBA00008429"/>
    </source>
</evidence>
<name>A0A210PH96_MIZYE</name>
<dbReference type="FunFam" id="2.40.30.130:FF:000003">
    <property type="entry name" value="alanyl-tRNA editing protein Aarsd1"/>
    <property type="match status" value="1"/>
</dbReference>
<evidence type="ECO:0000259" key="9">
    <source>
        <dbReference type="Pfam" id="PF07973"/>
    </source>
</evidence>
<evidence type="ECO:0000313" key="11">
    <source>
        <dbReference type="Proteomes" id="UP000242188"/>
    </source>
</evidence>
<comment type="function">
    <text evidence="8">Functions in trans to edit the amino acid moiety from incorrectly charged tRNA(Ala).</text>
</comment>
<evidence type="ECO:0000256" key="7">
    <source>
        <dbReference type="ARBA" id="ARBA00022917"/>
    </source>
</evidence>
<dbReference type="SUPFAM" id="SSF50447">
    <property type="entry name" value="Translation proteins"/>
    <property type="match status" value="1"/>
</dbReference>
<dbReference type="GO" id="GO:0043039">
    <property type="term" value="P:tRNA aminoacylation"/>
    <property type="evidence" value="ECO:0007669"/>
    <property type="project" value="InterPro"/>
</dbReference>